<gene>
    <name evidence="3" type="ORF">RM530_13015</name>
</gene>
<dbReference type="Proteomes" id="UP001254608">
    <property type="component" value="Unassembled WGS sequence"/>
</dbReference>
<proteinExistence type="predicted"/>
<feature type="signal peptide" evidence="1">
    <location>
        <begin position="1"/>
        <end position="22"/>
    </location>
</feature>
<dbReference type="Gene3D" id="3.40.50.1980">
    <property type="entry name" value="Nitrogenase molybdenum iron protein domain"/>
    <property type="match status" value="1"/>
</dbReference>
<evidence type="ECO:0000259" key="2">
    <source>
        <dbReference type="PROSITE" id="PS50983"/>
    </source>
</evidence>
<organism evidence="3 4">
    <name type="scientific">Banduia mediterranea</name>
    <dbReference type="NCBI Taxonomy" id="3075609"/>
    <lineage>
        <taxon>Bacteria</taxon>
        <taxon>Pseudomonadati</taxon>
        <taxon>Pseudomonadota</taxon>
        <taxon>Gammaproteobacteria</taxon>
        <taxon>Nevskiales</taxon>
        <taxon>Algiphilaceae</taxon>
        <taxon>Banduia</taxon>
    </lineage>
</organism>
<feature type="chain" id="PRO_5045960881" description="Fe/B12 periplasmic-binding domain-containing protein" evidence="1">
    <location>
        <begin position="23"/>
        <end position="140"/>
    </location>
</feature>
<comment type="caution">
    <text evidence="3">The sequence shown here is derived from an EMBL/GenBank/DDBJ whole genome shotgun (WGS) entry which is preliminary data.</text>
</comment>
<keyword evidence="4" id="KW-1185">Reference proteome</keyword>
<dbReference type="PROSITE" id="PS50983">
    <property type="entry name" value="FE_B12_PBP"/>
    <property type="match status" value="1"/>
</dbReference>
<dbReference type="InterPro" id="IPR002491">
    <property type="entry name" value="ABC_transptr_periplasmic_BD"/>
</dbReference>
<dbReference type="InterPro" id="IPR050902">
    <property type="entry name" value="ABC_Transporter_SBP"/>
</dbReference>
<feature type="domain" description="Fe/B12 periplasmic-binding" evidence="2">
    <location>
        <begin position="26"/>
        <end position="140"/>
    </location>
</feature>
<dbReference type="EMBL" id="JAVRIC010000019">
    <property type="protein sequence ID" value="MDT0498277.1"/>
    <property type="molecule type" value="Genomic_DNA"/>
</dbReference>
<dbReference type="SUPFAM" id="SSF53807">
    <property type="entry name" value="Helical backbone' metal receptor"/>
    <property type="match status" value="2"/>
</dbReference>
<dbReference type="RefSeq" id="WP_311365672.1">
    <property type="nucleotide sequence ID" value="NZ_JAVRIC010000019.1"/>
</dbReference>
<protein>
    <recommendedName>
        <fullName evidence="2">Fe/B12 periplasmic-binding domain-containing protein</fullName>
    </recommendedName>
</protein>
<reference evidence="3 4" key="1">
    <citation type="submission" date="2023-09" db="EMBL/GenBank/DDBJ databases">
        <authorList>
            <person name="Rey-Velasco X."/>
        </authorList>
    </citation>
    <scope>NUCLEOTIDE SEQUENCE [LARGE SCALE GENOMIC DNA]</scope>
    <source>
        <strain evidence="3 4">W345</strain>
    </source>
</reference>
<dbReference type="PANTHER" id="PTHR30535">
    <property type="entry name" value="VITAMIN B12-BINDING PROTEIN"/>
    <property type="match status" value="1"/>
</dbReference>
<name>A0ABU2WK89_9GAMM</name>
<evidence type="ECO:0000313" key="3">
    <source>
        <dbReference type="EMBL" id="MDT0498277.1"/>
    </source>
</evidence>
<keyword evidence="1" id="KW-0732">Signal</keyword>
<evidence type="ECO:0000313" key="4">
    <source>
        <dbReference type="Proteomes" id="UP001254608"/>
    </source>
</evidence>
<accession>A0ABU2WK89</accession>
<sequence>MSPLSIRALALLLTITTLPAFAEANRIVSLSAQVTETLFAPGVGDGVVAIDSSSLWPPQAQTLPNAGLMIELAGGQNVGQDFEGYKPLSAESLVQLAPEVIVVPQHVLPQLGGLKGLRRKPAIAATQLARAIHQTPLHGD</sequence>
<dbReference type="PANTHER" id="PTHR30535:SF4">
    <property type="entry name" value="HEMIN-BINDING PERIPLASMIC PROTEIN HMUT"/>
    <property type="match status" value="1"/>
</dbReference>
<evidence type="ECO:0000256" key="1">
    <source>
        <dbReference type="SAM" id="SignalP"/>
    </source>
</evidence>